<comment type="caution">
    <text evidence="1">The sequence shown here is derived from an EMBL/GenBank/DDBJ whole genome shotgun (WGS) entry which is preliminary data.</text>
</comment>
<organism evidence="1 2">
    <name type="scientific">Macrococcoides goetzii</name>
    <dbReference type="NCBI Taxonomy" id="1891097"/>
    <lineage>
        <taxon>Bacteria</taxon>
        <taxon>Bacillati</taxon>
        <taxon>Bacillota</taxon>
        <taxon>Bacilli</taxon>
        <taxon>Bacillales</taxon>
        <taxon>Staphylococcaceae</taxon>
        <taxon>Macrococcoides</taxon>
    </lineage>
</organism>
<dbReference type="Proteomes" id="UP000229523">
    <property type="component" value="Unassembled WGS sequence"/>
</dbReference>
<keyword evidence="2" id="KW-1185">Reference proteome</keyword>
<dbReference type="EMBL" id="MJBI02000002">
    <property type="protein sequence ID" value="RAI81268.1"/>
    <property type="molecule type" value="Genomic_DNA"/>
</dbReference>
<protein>
    <submittedName>
        <fullName evidence="1">Uncharacterized protein</fullName>
    </submittedName>
</protein>
<name>A0A395GBU0_9STAP</name>
<evidence type="ECO:0000313" key="1">
    <source>
        <dbReference type="EMBL" id="RAI81268.1"/>
    </source>
</evidence>
<gene>
    <name evidence="1" type="ORF">BFS35_006790</name>
</gene>
<dbReference type="RefSeq" id="WP_099579074.1">
    <property type="nucleotide sequence ID" value="NZ_MJBI02000002.1"/>
</dbReference>
<dbReference type="AlphaFoldDB" id="A0A395GBU0"/>
<sequence>MTKIVQLPTPTPEITVMSENEIREFKPIYAKPNTLMKLYDLSRTSVYRLLKRAKDEGFEDVEVSVSQSMTLVHLETFNEFLKSINKAHL</sequence>
<evidence type="ECO:0000313" key="2">
    <source>
        <dbReference type="Proteomes" id="UP000229523"/>
    </source>
</evidence>
<proteinExistence type="predicted"/>
<accession>A0A395GBU0</accession>
<reference evidence="1 2" key="1">
    <citation type="journal article" date="2018" name="Front. Microbiol.">
        <title>Description and Comparative Genomics of Macrococcus caseolyticus subsp. hominis subsp. nov., Macrococcus goetzii sp. nov., Macrococcus epidermidis sp. nov., and Macrococcus bohemicus sp. nov., Novel Macrococci From Human Clinical Material With Virulence Potential and Suspected Uptake of Foreign DNA by Natural Transformation.</title>
        <authorList>
            <person name="Maslanova I."/>
            <person name="Wertheimer Z."/>
            <person name="Sedlacek I."/>
            <person name="Svec P."/>
            <person name="Indrakova A."/>
            <person name="Kovarovic V."/>
            <person name="Schumann P."/>
            <person name="Sproer C."/>
            <person name="Kralova S."/>
            <person name="Sedo O."/>
            <person name="Kristofova L."/>
            <person name="Vrbovska V."/>
            <person name="Fuzik T."/>
            <person name="Petras P."/>
            <person name="Zdrahal Z."/>
            <person name="Ruzickova V."/>
            <person name="Doskar J."/>
            <person name="Pantucek R."/>
        </authorList>
    </citation>
    <scope>NUCLEOTIDE SEQUENCE [LARGE SCALE GENOMIC DNA]</scope>
    <source>
        <strain evidence="1 2">CCM 4927</strain>
    </source>
</reference>